<feature type="binding site" evidence="14">
    <location>
        <position position="208"/>
    </location>
    <ligand>
        <name>[4Fe-4S] cluster</name>
        <dbReference type="ChEBI" id="CHEBI:49883"/>
    </ligand>
</feature>
<comment type="cofactor">
    <cofactor evidence="14">
        <name>[4Fe-4S] cluster</name>
        <dbReference type="ChEBI" id="CHEBI:49883"/>
    </cofactor>
    <text evidence="14">Binds 1 [4Fe-4S] cluster per subunit.</text>
</comment>
<gene>
    <name evidence="14 15" type="primary">nadA</name>
    <name evidence="15" type="ordered locus">PST_2796</name>
</gene>
<dbReference type="PANTHER" id="PTHR30573:SF0">
    <property type="entry name" value="QUINOLINATE SYNTHASE, CHLOROPLASTIC"/>
    <property type="match status" value="1"/>
</dbReference>
<dbReference type="UniPathway" id="UPA00253">
    <property type="reaction ID" value="UER00327"/>
</dbReference>
<dbReference type="KEGG" id="psa:PST_2796"/>
<feature type="binding site" evidence="14">
    <location>
        <position position="295"/>
    </location>
    <ligand>
        <name>[4Fe-4S] cluster</name>
        <dbReference type="ChEBI" id="CHEBI:49883"/>
    </ligand>
</feature>
<feature type="binding site" evidence="14">
    <location>
        <begin position="234"/>
        <end position="236"/>
    </location>
    <ligand>
        <name>iminosuccinate</name>
        <dbReference type="ChEBI" id="CHEBI:77875"/>
    </ligand>
</feature>
<evidence type="ECO:0000256" key="13">
    <source>
        <dbReference type="ARBA" id="ARBA00073059"/>
    </source>
</evidence>
<dbReference type="InterPro" id="IPR003473">
    <property type="entry name" value="NadA"/>
</dbReference>
<evidence type="ECO:0000256" key="12">
    <source>
        <dbReference type="ARBA" id="ARBA00050125"/>
    </source>
</evidence>
<evidence type="ECO:0000313" key="16">
    <source>
        <dbReference type="Proteomes" id="UP000000233"/>
    </source>
</evidence>
<evidence type="ECO:0000256" key="1">
    <source>
        <dbReference type="ARBA" id="ARBA00003791"/>
    </source>
</evidence>
<evidence type="ECO:0000256" key="6">
    <source>
        <dbReference type="ARBA" id="ARBA00022490"/>
    </source>
</evidence>
<dbReference type="eggNOG" id="COG0379">
    <property type="taxonomic scope" value="Bacteria"/>
</dbReference>
<dbReference type="Proteomes" id="UP000000233">
    <property type="component" value="Chromosome"/>
</dbReference>
<keyword evidence="6 14" id="KW-0963">Cytoplasm</keyword>
<sequence>MAHQPGRTRSHAKGRVIQRNRRRPPAVFVWGCEGQPLCPMLSLLPMHRLVFLPRRMAGASSESCSFRLIDKPDFTVAAELPGASCNPVLAGPATMTQIPERILVQAHLAAKQPQPLTPEQEAKLRSEIAAELKRQNAVLVAHYYTDPVIQALAEETGGCVSDSLEMARFGNEHPAQTVVVAGVKFMGETAKILNPEKRVLMPTLEATCSLDLGCPVDEFSAFCDQHPERTVVVYANTSAAVKARADWVVTSSCALEIVESLMDNGEKIIWAPDKHLGNYVQRETGADILLWDGACIVHEEFKAKQLADMKALYPDAAILVHPESPQGVVELADAVGSTSQLIKAAQTLPQQTLIVATDRGIFYKMQQLCPEKTFIEAPTAGQGATCRSCAHCPWMAMNTLERTLECLRTGSNEIFVDPALIPRAVKPLKRMLDFTQAARLKQAGNA</sequence>
<keyword evidence="8 14" id="KW-0808">Transferase</keyword>
<evidence type="ECO:0000256" key="3">
    <source>
        <dbReference type="ARBA" id="ARBA00005065"/>
    </source>
</evidence>
<dbReference type="GO" id="GO:0034628">
    <property type="term" value="P:'de novo' NAD+ biosynthetic process from L-aspartate"/>
    <property type="evidence" value="ECO:0007669"/>
    <property type="project" value="TreeGrafter"/>
</dbReference>
<name>A4VN92_STUS1</name>
<keyword evidence="16" id="KW-1185">Reference proteome</keyword>
<evidence type="ECO:0000256" key="9">
    <source>
        <dbReference type="ARBA" id="ARBA00022723"/>
    </source>
</evidence>
<feature type="binding site" evidence="14">
    <location>
        <position position="251"/>
    </location>
    <ligand>
        <name>iminosuccinate</name>
        <dbReference type="ChEBI" id="CHEBI:77875"/>
    </ligand>
</feature>
<dbReference type="HAMAP" id="MF_00567">
    <property type="entry name" value="NadA_type1"/>
    <property type="match status" value="1"/>
</dbReference>
<dbReference type="EC" id="2.5.1.72" evidence="4 14"/>
<evidence type="ECO:0000256" key="11">
    <source>
        <dbReference type="ARBA" id="ARBA00023014"/>
    </source>
</evidence>
<keyword evidence="11 14" id="KW-0411">Iron-sulfur</keyword>
<feature type="binding site" evidence="14">
    <location>
        <begin position="321"/>
        <end position="323"/>
    </location>
    <ligand>
        <name>iminosuccinate</name>
        <dbReference type="ChEBI" id="CHEBI:77875"/>
    </ligand>
</feature>
<evidence type="ECO:0000313" key="15">
    <source>
        <dbReference type="EMBL" id="ABP80443.1"/>
    </source>
</evidence>
<dbReference type="Gene3D" id="3.40.50.10800">
    <property type="entry name" value="NadA-like"/>
    <property type="match status" value="3"/>
</dbReference>
<keyword evidence="7 14" id="KW-0662">Pyridine nucleotide biosynthesis</keyword>
<dbReference type="GO" id="GO:0046872">
    <property type="term" value="F:metal ion binding"/>
    <property type="evidence" value="ECO:0007669"/>
    <property type="project" value="UniProtKB-KW"/>
</dbReference>
<feature type="binding site" evidence="14">
    <location>
        <position position="392"/>
    </location>
    <ligand>
        <name>[4Fe-4S] cluster</name>
        <dbReference type="ChEBI" id="CHEBI:49883"/>
    </ligand>
</feature>
<dbReference type="EMBL" id="CP000304">
    <property type="protein sequence ID" value="ABP80443.1"/>
    <property type="molecule type" value="Genomic_DNA"/>
</dbReference>
<dbReference type="NCBIfam" id="NF006877">
    <property type="entry name" value="PRK09375.1-1"/>
    <property type="match status" value="1"/>
</dbReference>
<evidence type="ECO:0000256" key="7">
    <source>
        <dbReference type="ARBA" id="ARBA00022642"/>
    </source>
</evidence>
<comment type="subcellular location">
    <subcellularLocation>
        <location evidence="2 14">Cytoplasm</location>
    </subcellularLocation>
</comment>
<evidence type="ECO:0000256" key="14">
    <source>
        <dbReference type="HAMAP-Rule" id="MF_00567"/>
    </source>
</evidence>
<keyword evidence="9 14" id="KW-0479">Metal-binding</keyword>
<dbReference type="NCBIfam" id="TIGR00550">
    <property type="entry name" value="nadA"/>
    <property type="match status" value="1"/>
</dbReference>
<comment type="pathway">
    <text evidence="3 14">Cofactor biosynthesis; NAD(+) biosynthesis; quinolinate from iminoaspartate: step 1/1.</text>
</comment>
<protein>
    <recommendedName>
        <fullName evidence="13 14">Quinolinate synthase</fullName>
        <ecNumber evidence="4 14">2.5.1.72</ecNumber>
    </recommendedName>
</protein>
<dbReference type="InterPro" id="IPR023513">
    <property type="entry name" value="Quinolinate_synth_A_type1"/>
</dbReference>
<evidence type="ECO:0000256" key="2">
    <source>
        <dbReference type="ARBA" id="ARBA00004496"/>
    </source>
</evidence>
<accession>A4VN92</accession>
<feature type="binding site" evidence="14">
    <location>
        <position position="338"/>
    </location>
    <ligand>
        <name>iminosuccinate</name>
        <dbReference type="ChEBI" id="CHEBI:77875"/>
    </ligand>
</feature>
<dbReference type="AlphaFoldDB" id="A4VN92"/>
<comment type="function">
    <text evidence="1 14">Catalyzes the condensation of iminoaspartate with dihydroxyacetone phosphate to form quinolinate.</text>
</comment>
<dbReference type="SUPFAM" id="SSF142754">
    <property type="entry name" value="NadA-like"/>
    <property type="match status" value="1"/>
</dbReference>
<evidence type="ECO:0000256" key="5">
    <source>
        <dbReference type="ARBA" id="ARBA00022485"/>
    </source>
</evidence>
<keyword evidence="10 14" id="KW-0408">Iron</keyword>
<comment type="similarity">
    <text evidence="14">Belongs to the quinolinate synthase family. Type 1 subfamily.</text>
</comment>
<dbReference type="Pfam" id="PF02445">
    <property type="entry name" value="NadA"/>
    <property type="match status" value="1"/>
</dbReference>
<dbReference type="GO" id="GO:0051539">
    <property type="term" value="F:4 iron, 4 sulfur cluster binding"/>
    <property type="evidence" value="ECO:0007669"/>
    <property type="project" value="UniProtKB-KW"/>
</dbReference>
<dbReference type="GO" id="GO:0005829">
    <property type="term" value="C:cytosol"/>
    <property type="evidence" value="ECO:0007669"/>
    <property type="project" value="TreeGrafter"/>
</dbReference>
<dbReference type="FunFam" id="3.40.50.10800:FF:000003">
    <property type="entry name" value="Quinolinate synthase A"/>
    <property type="match status" value="1"/>
</dbReference>
<dbReference type="GO" id="GO:0008987">
    <property type="term" value="F:quinolinate synthetase A activity"/>
    <property type="evidence" value="ECO:0007669"/>
    <property type="project" value="UniProtKB-UniRule"/>
</dbReference>
<dbReference type="FunFam" id="3.40.50.10800:FF:000001">
    <property type="entry name" value="Quinolinate synthase A"/>
    <property type="match status" value="1"/>
</dbReference>
<evidence type="ECO:0000256" key="4">
    <source>
        <dbReference type="ARBA" id="ARBA00012669"/>
    </source>
</evidence>
<organism evidence="15 16">
    <name type="scientific">Stutzerimonas stutzeri (strain A1501)</name>
    <name type="common">Pseudomonas stutzeri</name>
    <dbReference type="NCBI Taxonomy" id="379731"/>
    <lineage>
        <taxon>Bacteria</taxon>
        <taxon>Pseudomonadati</taxon>
        <taxon>Pseudomonadota</taxon>
        <taxon>Gammaproteobacteria</taxon>
        <taxon>Pseudomonadales</taxon>
        <taxon>Pseudomonadaceae</taxon>
        <taxon>Stutzerimonas</taxon>
    </lineage>
</organism>
<feature type="binding site" evidence="14">
    <location>
        <position position="142"/>
    </location>
    <ligand>
        <name>iminosuccinate</name>
        <dbReference type="ChEBI" id="CHEBI:77875"/>
    </ligand>
</feature>
<proteinExistence type="inferred from homology"/>
<reference evidence="15 16" key="1">
    <citation type="journal article" date="2008" name="Proc. Natl. Acad. Sci. U.S.A.">
        <title>Nitrogen fixation island and rhizosphere competence traits in the genome of root-associated Pseudomonas stutzeri A1501.</title>
        <authorList>
            <person name="Yan Y."/>
            <person name="Yang J."/>
            <person name="Dou Y."/>
            <person name="Chen M."/>
            <person name="Ping S."/>
            <person name="Peng J."/>
            <person name="Lu W."/>
            <person name="Zhang W."/>
            <person name="Yao Z."/>
            <person name="Li H."/>
            <person name="Liu W."/>
            <person name="He S."/>
            <person name="Geng L."/>
            <person name="Zhang X."/>
            <person name="Yang F."/>
            <person name="Yu H."/>
            <person name="Zhan Y."/>
            <person name="Li D."/>
            <person name="Lin Z."/>
            <person name="Wang Y."/>
            <person name="Elmerich C."/>
            <person name="Lin M."/>
            <person name="Jin Q."/>
        </authorList>
    </citation>
    <scope>NUCLEOTIDE SEQUENCE [LARGE SCALE GENOMIC DNA]</scope>
    <source>
        <strain evidence="15 16">A1501</strain>
    </source>
</reference>
<keyword evidence="5 14" id="KW-0004">4Fe-4S</keyword>
<comment type="catalytic activity">
    <reaction evidence="12">
        <text>iminosuccinate + dihydroxyacetone phosphate = quinolinate + phosphate + 2 H2O + H(+)</text>
        <dbReference type="Rhea" id="RHEA:25888"/>
        <dbReference type="ChEBI" id="CHEBI:15377"/>
        <dbReference type="ChEBI" id="CHEBI:15378"/>
        <dbReference type="ChEBI" id="CHEBI:29959"/>
        <dbReference type="ChEBI" id="CHEBI:43474"/>
        <dbReference type="ChEBI" id="CHEBI:57642"/>
        <dbReference type="ChEBI" id="CHEBI:77875"/>
        <dbReference type="EC" id="2.5.1.72"/>
    </reaction>
    <physiologicalReaction direction="left-to-right" evidence="12">
        <dbReference type="Rhea" id="RHEA:25889"/>
    </physiologicalReaction>
</comment>
<dbReference type="PANTHER" id="PTHR30573">
    <property type="entry name" value="QUINOLINATE SYNTHETASE A"/>
    <property type="match status" value="1"/>
</dbReference>
<evidence type="ECO:0000256" key="8">
    <source>
        <dbReference type="ARBA" id="ARBA00022679"/>
    </source>
</evidence>
<dbReference type="InterPro" id="IPR036094">
    <property type="entry name" value="NadA_sf"/>
</dbReference>
<feature type="binding site" evidence="14">
    <location>
        <position position="163"/>
    </location>
    <ligand>
        <name>iminosuccinate</name>
        <dbReference type="ChEBI" id="CHEBI:77875"/>
    </ligand>
</feature>
<dbReference type="NCBIfam" id="NF006878">
    <property type="entry name" value="PRK09375.1-2"/>
    <property type="match status" value="1"/>
</dbReference>
<dbReference type="HOGENOM" id="CLU_047382_1_0_6"/>
<evidence type="ECO:0000256" key="10">
    <source>
        <dbReference type="ARBA" id="ARBA00023004"/>
    </source>
</evidence>